<evidence type="ECO:0000313" key="3">
    <source>
        <dbReference type="Proteomes" id="UP001054252"/>
    </source>
</evidence>
<feature type="region of interest" description="Disordered" evidence="1">
    <location>
        <begin position="60"/>
        <end position="109"/>
    </location>
</feature>
<comment type="caution">
    <text evidence="2">The sequence shown here is derived from an EMBL/GenBank/DDBJ whole genome shotgun (WGS) entry which is preliminary data.</text>
</comment>
<reference evidence="2 3" key="1">
    <citation type="journal article" date="2021" name="Commun. Biol.">
        <title>The genome of Shorea leprosula (Dipterocarpaceae) highlights the ecological relevance of drought in aseasonal tropical rainforests.</title>
        <authorList>
            <person name="Ng K.K.S."/>
            <person name="Kobayashi M.J."/>
            <person name="Fawcett J.A."/>
            <person name="Hatakeyama M."/>
            <person name="Paape T."/>
            <person name="Ng C.H."/>
            <person name="Ang C.C."/>
            <person name="Tnah L.H."/>
            <person name="Lee C.T."/>
            <person name="Nishiyama T."/>
            <person name="Sese J."/>
            <person name="O'Brien M.J."/>
            <person name="Copetti D."/>
            <person name="Mohd Noor M.I."/>
            <person name="Ong R.C."/>
            <person name="Putra M."/>
            <person name="Sireger I.Z."/>
            <person name="Indrioko S."/>
            <person name="Kosugi Y."/>
            <person name="Izuno A."/>
            <person name="Isagi Y."/>
            <person name="Lee S.L."/>
            <person name="Shimizu K.K."/>
        </authorList>
    </citation>
    <scope>NUCLEOTIDE SEQUENCE [LARGE SCALE GENOMIC DNA]</scope>
    <source>
        <strain evidence="2">214</strain>
    </source>
</reference>
<sequence>MTSFLHCQVNHICCEGNAVAHELAKRALQAEANEYWIEEVPVDIAHLSFEFDIWSDRKSTVGNRRSSLSSSTTSSLAKRQASLSENTGKAAASRAKKQPGVSRQHHQPK</sequence>
<dbReference type="EMBL" id="BPVZ01000092">
    <property type="protein sequence ID" value="GKV31570.1"/>
    <property type="molecule type" value="Genomic_DNA"/>
</dbReference>
<keyword evidence="3" id="KW-1185">Reference proteome</keyword>
<dbReference type="Proteomes" id="UP001054252">
    <property type="component" value="Unassembled WGS sequence"/>
</dbReference>
<name>A0AAV5L2U4_9ROSI</name>
<feature type="compositionally biased region" description="Low complexity" evidence="1">
    <location>
        <begin position="66"/>
        <end position="76"/>
    </location>
</feature>
<evidence type="ECO:0000256" key="1">
    <source>
        <dbReference type="SAM" id="MobiDB-lite"/>
    </source>
</evidence>
<dbReference type="AlphaFoldDB" id="A0AAV5L2U4"/>
<proteinExistence type="predicted"/>
<accession>A0AAV5L2U4</accession>
<evidence type="ECO:0008006" key="4">
    <source>
        <dbReference type="Google" id="ProtNLM"/>
    </source>
</evidence>
<evidence type="ECO:0000313" key="2">
    <source>
        <dbReference type="EMBL" id="GKV31570.1"/>
    </source>
</evidence>
<organism evidence="2 3">
    <name type="scientific">Rubroshorea leprosula</name>
    <dbReference type="NCBI Taxonomy" id="152421"/>
    <lineage>
        <taxon>Eukaryota</taxon>
        <taxon>Viridiplantae</taxon>
        <taxon>Streptophyta</taxon>
        <taxon>Embryophyta</taxon>
        <taxon>Tracheophyta</taxon>
        <taxon>Spermatophyta</taxon>
        <taxon>Magnoliopsida</taxon>
        <taxon>eudicotyledons</taxon>
        <taxon>Gunneridae</taxon>
        <taxon>Pentapetalae</taxon>
        <taxon>rosids</taxon>
        <taxon>malvids</taxon>
        <taxon>Malvales</taxon>
        <taxon>Dipterocarpaceae</taxon>
        <taxon>Rubroshorea</taxon>
    </lineage>
</organism>
<protein>
    <recommendedName>
        <fullName evidence="4">RNase H type-1 domain-containing protein</fullName>
    </recommendedName>
</protein>
<gene>
    <name evidence="2" type="ORF">SLEP1_g40248</name>
</gene>